<name>A0A5P1E249_ASPOF</name>
<accession>A0A5P1E249</accession>
<dbReference type="Proteomes" id="UP000243459">
    <property type="component" value="Chromosome 10"/>
</dbReference>
<proteinExistence type="predicted"/>
<dbReference type="Gramene" id="ONK56674">
    <property type="protein sequence ID" value="ONK56674"/>
    <property type="gene ID" value="A4U43_C10F11490"/>
</dbReference>
<protein>
    <submittedName>
        <fullName evidence="1">Uncharacterized protein</fullName>
    </submittedName>
</protein>
<organism evidence="1 2">
    <name type="scientific">Asparagus officinalis</name>
    <name type="common">Garden asparagus</name>
    <dbReference type="NCBI Taxonomy" id="4686"/>
    <lineage>
        <taxon>Eukaryota</taxon>
        <taxon>Viridiplantae</taxon>
        <taxon>Streptophyta</taxon>
        <taxon>Embryophyta</taxon>
        <taxon>Tracheophyta</taxon>
        <taxon>Spermatophyta</taxon>
        <taxon>Magnoliopsida</taxon>
        <taxon>Liliopsida</taxon>
        <taxon>Asparagales</taxon>
        <taxon>Asparagaceae</taxon>
        <taxon>Asparagoideae</taxon>
        <taxon>Asparagus</taxon>
    </lineage>
</organism>
<evidence type="ECO:0000313" key="1">
    <source>
        <dbReference type="EMBL" id="ONK56674.1"/>
    </source>
</evidence>
<evidence type="ECO:0000313" key="2">
    <source>
        <dbReference type="Proteomes" id="UP000243459"/>
    </source>
</evidence>
<sequence length="205" mass="23803">MCFMFHGKCAISSTKNPIILPTIDNLKPERRAYPRPLLFMWKRGRHKVFNCERSKRVWKLVWFGSKIQYLTCFHPYYWPQQIYEMGAMYCFDSAVVQQSISTLPPIVQKNATVTGDGWQKFTQILQFARRIHWLALVWSSKIILDQLCLLQREGTCNFSCVQLMEDIGVMQEVRIATSRGYRRVIIEPDAFGGSSRVVGGTTKSH</sequence>
<gene>
    <name evidence="1" type="ORF">A4U43_C10F11490</name>
</gene>
<dbReference type="EMBL" id="CM007390">
    <property type="protein sequence ID" value="ONK56674.1"/>
    <property type="molecule type" value="Genomic_DNA"/>
</dbReference>
<dbReference type="AlphaFoldDB" id="A0A5P1E249"/>
<reference evidence="2" key="1">
    <citation type="journal article" date="2017" name="Nat. Commun.">
        <title>The asparagus genome sheds light on the origin and evolution of a young Y chromosome.</title>
        <authorList>
            <person name="Harkess A."/>
            <person name="Zhou J."/>
            <person name="Xu C."/>
            <person name="Bowers J.E."/>
            <person name="Van der Hulst R."/>
            <person name="Ayyampalayam S."/>
            <person name="Mercati F."/>
            <person name="Riccardi P."/>
            <person name="McKain M.R."/>
            <person name="Kakrana A."/>
            <person name="Tang H."/>
            <person name="Ray J."/>
            <person name="Groenendijk J."/>
            <person name="Arikit S."/>
            <person name="Mathioni S.M."/>
            <person name="Nakano M."/>
            <person name="Shan H."/>
            <person name="Telgmann-Rauber A."/>
            <person name="Kanno A."/>
            <person name="Yue Z."/>
            <person name="Chen H."/>
            <person name="Li W."/>
            <person name="Chen Y."/>
            <person name="Xu X."/>
            <person name="Zhang Y."/>
            <person name="Luo S."/>
            <person name="Chen H."/>
            <person name="Gao J."/>
            <person name="Mao Z."/>
            <person name="Pires J.C."/>
            <person name="Luo M."/>
            <person name="Kudrna D."/>
            <person name="Wing R.A."/>
            <person name="Meyers B.C."/>
            <person name="Yi K."/>
            <person name="Kong H."/>
            <person name="Lavrijsen P."/>
            <person name="Sunseri F."/>
            <person name="Falavigna A."/>
            <person name="Ye Y."/>
            <person name="Leebens-Mack J.H."/>
            <person name="Chen G."/>
        </authorList>
    </citation>
    <scope>NUCLEOTIDE SEQUENCE [LARGE SCALE GENOMIC DNA]</scope>
    <source>
        <strain evidence="2">cv. DH0086</strain>
    </source>
</reference>
<keyword evidence="2" id="KW-1185">Reference proteome</keyword>